<organism evidence="6 7">
    <name type="scientific">Rhodopseudomonas palustris (strain HaA2)</name>
    <dbReference type="NCBI Taxonomy" id="316058"/>
    <lineage>
        <taxon>Bacteria</taxon>
        <taxon>Pseudomonadati</taxon>
        <taxon>Pseudomonadota</taxon>
        <taxon>Alphaproteobacteria</taxon>
        <taxon>Hyphomicrobiales</taxon>
        <taxon>Nitrobacteraceae</taxon>
        <taxon>Rhodopseudomonas</taxon>
    </lineage>
</organism>
<dbReference type="PANTHER" id="PTHR34139">
    <property type="entry name" value="UPF0331 PROTEIN MJ0127"/>
    <property type="match status" value="1"/>
</dbReference>
<dbReference type="InterPro" id="IPR008201">
    <property type="entry name" value="HepT-like"/>
</dbReference>
<name>Q2IU75_RHOP2</name>
<dbReference type="OrthoDB" id="4829434at2"/>
<dbReference type="GO" id="GO:0004540">
    <property type="term" value="F:RNA nuclease activity"/>
    <property type="evidence" value="ECO:0007669"/>
    <property type="project" value="InterPro"/>
</dbReference>
<evidence type="ECO:0000256" key="2">
    <source>
        <dbReference type="ARBA" id="ARBA00022649"/>
    </source>
</evidence>
<dbReference type="RefSeq" id="WP_011442419.1">
    <property type="nucleotide sequence ID" value="NC_007778.1"/>
</dbReference>
<evidence type="ECO:0000313" key="6">
    <source>
        <dbReference type="EMBL" id="ABD08235.1"/>
    </source>
</evidence>
<evidence type="ECO:0000256" key="1">
    <source>
        <dbReference type="ARBA" id="ARBA00022553"/>
    </source>
</evidence>
<dbReference type="Proteomes" id="UP000008809">
    <property type="component" value="Chromosome"/>
</dbReference>
<proteinExistence type="predicted"/>
<keyword evidence="3" id="KW-0540">Nuclease</keyword>
<evidence type="ECO:0000256" key="3">
    <source>
        <dbReference type="ARBA" id="ARBA00022722"/>
    </source>
</evidence>
<dbReference type="PANTHER" id="PTHR34139:SF1">
    <property type="entry name" value="RNASE MJ1380-RELATED"/>
    <property type="match status" value="1"/>
</dbReference>
<dbReference type="HOGENOM" id="CLU_142825_3_2_5"/>
<dbReference type="GO" id="GO:0016787">
    <property type="term" value="F:hydrolase activity"/>
    <property type="evidence" value="ECO:0007669"/>
    <property type="project" value="UniProtKB-KW"/>
</dbReference>
<evidence type="ECO:0000256" key="4">
    <source>
        <dbReference type="ARBA" id="ARBA00022741"/>
    </source>
</evidence>
<dbReference type="STRING" id="316058.RPB_3540"/>
<evidence type="ECO:0008006" key="8">
    <source>
        <dbReference type="Google" id="ProtNLM"/>
    </source>
</evidence>
<dbReference type="EMBL" id="CP000250">
    <property type="protein sequence ID" value="ABD08235.1"/>
    <property type="molecule type" value="Genomic_DNA"/>
</dbReference>
<reference evidence="6 7" key="1">
    <citation type="submission" date="2006-01" db="EMBL/GenBank/DDBJ databases">
        <title>Complete sequence of Rhodopseudomonas palustris HaA2.</title>
        <authorList>
            <consortium name="US DOE Joint Genome Institute"/>
            <person name="Copeland A."/>
            <person name="Lucas S."/>
            <person name="Lapidus A."/>
            <person name="Barry K."/>
            <person name="Detter J.C."/>
            <person name="Glavina T."/>
            <person name="Hammon N."/>
            <person name="Israni S."/>
            <person name="Pitluck S."/>
            <person name="Chain P."/>
            <person name="Malfatti S."/>
            <person name="Shin M."/>
            <person name="Vergez L."/>
            <person name="Schmutz J."/>
            <person name="Larimer F."/>
            <person name="Land M."/>
            <person name="Hauser L."/>
            <person name="Pelletier D.A."/>
            <person name="Kyrpides N."/>
            <person name="Anderson I."/>
            <person name="Oda Y."/>
            <person name="Harwood C.S."/>
            <person name="Richardson P."/>
        </authorList>
    </citation>
    <scope>NUCLEOTIDE SEQUENCE [LARGE SCALE GENOMIC DNA]</scope>
    <source>
        <strain evidence="6 7">HaA2</strain>
    </source>
</reference>
<protein>
    <recommendedName>
        <fullName evidence="8">DUF86 domain-containing protein</fullName>
    </recommendedName>
</protein>
<dbReference type="GO" id="GO:0110001">
    <property type="term" value="C:toxin-antitoxin complex"/>
    <property type="evidence" value="ECO:0007669"/>
    <property type="project" value="InterPro"/>
</dbReference>
<keyword evidence="5" id="KW-0378">Hydrolase</keyword>
<dbReference type="InterPro" id="IPR051813">
    <property type="entry name" value="HepT_RNase_toxin"/>
</dbReference>
<dbReference type="AlphaFoldDB" id="Q2IU75"/>
<keyword evidence="2" id="KW-1277">Toxin-antitoxin system</keyword>
<evidence type="ECO:0000256" key="5">
    <source>
        <dbReference type="ARBA" id="ARBA00022801"/>
    </source>
</evidence>
<gene>
    <name evidence="6" type="ordered locus">RPB_3540</name>
</gene>
<dbReference type="KEGG" id="rpb:RPB_3540"/>
<dbReference type="Pfam" id="PF01934">
    <property type="entry name" value="HepT-like"/>
    <property type="match status" value="1"/>
</dbReference>
<evidence type="ECO:0000313" key="7">
    <source>
        <dbReference type="Proteomes" id="UP000008809"/>
    </source>
</evidence>
<dbReference type="SUPFAM" id="SSF81593">
    <property type="entry name" value="Nucleotidyltransferase substrate binding subunit/domain"/>
    <property type="match status" value="1"/>
</dbReference>
<dbReference type="eggNOG" id="COG2361">
    <property type="taxonomic scope" value="Bacteria"/>
</dbReference>
<sequence length="114" mass="13408">MPPSVDDRFRDILDAIAELDDLLQGYDFEKFSRERRTRLLTERLLEIVCEASRSIPDAIKQGEPTIDWRSMIDFGNLLRHAYHSTRADTVWEIIRNRLPPLQAFAERRLHQSGE</sequence>
<dbReference type="GO" id="GO:0000166">
    <property type="term" value="F:nucleotide binding"/>
    <property type="evidence" value="ECO:0007669"/>
    <property type="project" value="UniProtKB-KW"/>
</dbReference>
<keyword evidence="4" id="KW-0547">Nucleotide-binding</keyword>
<keyword evidence="7" id="KW-1185">Reference proteome</keyword>
<keyword evidence="1" id="KW-0597">Phosphoprotein</keyword>
<accession>Q2IU75</accession>